<name>A0A7K0KBB5_9BACT</name>
<organism evidence="3 4">
    <name type="scientific">Hallella mizrahii</name>
    <dbReference type="NCBI Taxonomy" id="2606637"/>
    <lineage>
        <taxon>Bacteria</taxon>
        <taxon>Pseudomonadati</taxon>
        <taxon>Bacteroidota</taxon>
        <taxon>Bacteroidia</taxon>
        <taxon>Bacteroidales</taxon>
        <taxon>Prevotellaceae</taxon>
        <taxon>Hallella</taxon>
    </lineage>
</organism>
<evidence type="ECO:0000259" key="2">
    <source>
        <dbReference type="Pfam" id="PF13568"/>
    </source>
</evidence>
<comment type="caution">
    <text evidence="3">The sequence shown here is derived from an EMBL/GenBank/DDBJ whole genome shotgun (WGS) entry which is preliminary data.</text>
</comment>
<accession>A0A7K0KBB5</accession>
<protein>
    <submittedName>
        <fullName evidence="3">PorT family protein</fullName>
    </submittedName>
</protein>
<evidence type="ECO:0000313" key="3">
    <source>
        <dbReference type="EMBL" id="MST83223.1"/>
    </source>
</evidence>
<keyword evidence="1" id="KW-0732">Signal</keyword>
<gene>
    <name evidence="3" type="ORF">FYJ73_00715</name>
</gene>
<feature type="domain" description="Outer membrane protein beta-barrel" evidence="2">
    <location>
        <begin position="37"/>
        <end position="213"/>
    </location>
</feature>
<dbReference type="AlphaFoldDB" id="A0A7K0KBB5"/>
<feature type="signal peptide" evidence="1">
    <location>
        <begin position="1"/>
        <end position="37"/>
    </location>
</feature>
<proteinExistence type="predicted"/>
<reference evidence="3 4" key="1">
    <citation type="submission" date="2019-08" db="EMBL/GenBank/DDBJ databases">
        <title>In-depth cultivation of the pig gut microbiome towards novel bacterial diversity and tailored functional studies.</title>
        <authorList>
            <person name="Wylensek D."/>
            <person name="Hitch T.C.A."/>
            <person name="Clavel T."/>
        </authorList>
    </citation>
    <scope>NUCLEOTIDE SEQUENCE [LARGE SCALE GENOMIC DNA]</scope>
    <source>
        <strain evidence="3 4">LKV-178-WT-2A</strain>
    </source>
</reference>
<dbReference type="Proteomes" id="UP000438914">
    <property type="component" value="Unassembled WGS sequence"/>
</dbReference>
<sequence length="254" mass="28841">MTTEAHRQRFTLTIRFNRPMKKIFFLLMALLPVVASAQNDNMRVSITPHAGMTISKMDGNAINREKTWKTGWTAGAEVEIPLSRYYSLTTGVDYSAIGTGLKDEHEQYATVKSHINADYVSVPLQFKAYFRGVKGLAAHIGAEMGILTSAKAHAKMTSIRTMDIGDGMSSIFLWENYQTKESEDVSGQFRRIIYDIPVGLSYEWQNIVLNATYRFEVRKAIHHYAYDTSWVPMQDALTARNHAILITLGYRFKL</sequence>
<evidence type="ECO:0000256" key="1">
    <source>
        <dbReference type="SAM" id="SignalP"/>
    </source>
</evidence>
<feature type="chain" id="PRO_5029482771" evidence="1">
    <location>
        <begin position="38"/>
        <end position="254"/>
    </location>
</feature>
<dbReference type="Pfam" id="PF13568">
    <property type="entry name" value="OMP_b-brl_2"/>
    <property type="match status" value="1"/>
</dbReference>
<dbReference type="InterPro" id="IPR025665">
    <property type="entry name" value="Beta-barrel_OMP_2"/>
</dbReference>
<keyword evidence="4" id="KW-1185">Reference proteome</keyword>
<evidence type="ECO:0000313" key="4">
    <source>
        <dbReference type="Proteomes" id="UP000438914"/>
    </source>
</evidence>
<dbReference type="EMBL" id="VUNG01000001">
    <property type="protein sequence ID" value="MST83223.1"/>
    <property type="molecule type" value="Genomic_DNA"/>
</dbReference>